<dbReference type="SUPFAM" id="SSF46785">
    <property type="entry name" value="Winged helix' DNA-binding domain"/>
    <property type="match status" value="1"/>
</dbReference>
<dbReference type="PANTHER" id="PTHR34580">
    <property type="match status" value="1"/>
</dbReference>
<dbReference type="Proteomes" id="UP000199529">
    <property type="component" value="Unassembled WGS sequence"/>
</dbReference>
<feature type="domain" description="HTH deoR-type" evidence="4">
    <location>
        <begin position="4"/>
        <end position="62"/>
    </location>
</feature>
<dbReference type="GO" id="GO:0003700">
    <property type="term" value="F:DNA-binding transcription factor activity"/>
    <property type="evidence" value="ECO:0007669"/>
    <property type="project" value="InterPro"/>
</dbReference>
<dbReference type="PANTHER" id="PTHR34580:SF3">
    <property type="entry name" value="PROTEIN PAFB"/>
    <property type="match status" value="1"/>
</dbReference>
<gene>
    <name evidence="5" type="ORF">SAMN05216215_10406</name>
</gene>
<name>A0A1H3NZH3_9PSEU</name>
<dbReference type="InterPro" id="IPR036388">
    <property type="entry name" value="WH-like_DNA-bd_sf"/>
</dbReference>
<sequence length="317" mass="35023">MTDPSTRLLELLSLLQSGRSWPGAELAARLGTSPRTLRRDLDRLRELGYPVSSTRGPGGNYQLVAGRAMPPLLLTDDEAVATVVGLRIAALTQMGGAGDAAEGALRKLERVVPTRLRARIQALTSATETTSRATEALDLRTVQLLATAAHLRQDVRFDYTSRGGKHTERRVEPYRQVLFDRRWYLLGWDRDRADWRTYRIDRIGELTVPGTTFAPRELPADDPVSFVQDSTRFPHGRRGVVRFAAPVSVVSDRLIAEAGSLEAIDDTSCRYVTSVESWEWLSIILATVGVPYTIEAPPELIGYSRELADRIARAAGG</sequence>
<dbReference type="GO" id="GO:0003677">
    <property type="term" value="F:DNA binding"/>
    <property type="evidence" value="ECO:0007669"/>
    <property type="project" value="UniProtKB-KW"/>
</dbReference>
<dbReference type="InterPro" id="IPR026881">
    <property type="entry name" value="WYL_dom"/>
</dbReference>
<dbReference type="InterPro" id="IPR013196">
    <property type="entry name" value="HTH_11"/>
</dbReference>
<proteinExistence type="predicted"/>
<evidence type="ECO:0000256" key="1">
    <source>
        <dbReference type="ARBA" id="ARBA00023015"/>
    </source>
</evidence>
<reference evidence="6" key="1">
    <citation type="submission" date="2016-10" db="EMBL/GenBank/DDBJ databases">
        <authorList>
            <person name="Varghese N."/>
            <person name="Submissions S."/>
        </authorList>
    </citation>
    <scope>NUCLEOTIDE SEQUENCE [LARGE SCALE GENOMIC DNA]</scope>
    <source>
        <strain evidence="6">CGMCC 4.3530</strain>
    </source>
</reference>
<keyword evidence="1" id="KW-0805">Transcription regulation</keyword>
<dbReference type="Pfam" id="PF08279">
    <property type="entry name" value="HTH_11"/>
    <property type="match status" value="1"/>
</dbReference>
<dbReference type="RefSeq" id="WP_093272897.1">
    <property type="nucleotide sequence ID" value="NZ_FNOK01000040.1"/>
</dbReference>
<accession>A0A1H3NZH3</accession>
<dbReference type="Gene3D" id="1.10.10.10">
    <property type="entry name" value="Winged helix-like DNA-binding domain superfamily/Winged helix DNA-binding domain"/>
    <property type="match status" value="1"/>
</dbReference>
<dbReference type="OrthoDB" id="3483912at2"/>
<evidence type="ECO:0000256" key="2">
    <source>
        <dbReference type="ARBA" id="ARBA00023125"/>
    </source>
</evidence>
<dbReference type="InterPro" id="IPR018356">
    <property type="entry name" value="Tscrpt_reg_HTH_DeoR_CS"/>
</dbReference>
<dbReference type="PROSITE" id="PS51000">
    <property type="entry name" value="HTH_DEOR_2"/>
    <property type="match status" value="1"/>
</dbReference>
<keyword evidence="6" id="KW-1185">Reference proteome</keyword>
<dbReference type="AlphaFoldDB" id="A0A1H3NZH3"/>
<keyword evidence="2 5" id="KW-0238">DNA-binding</keyword>
<dbReference type="InterPro" id="IPR036390">
    <property type="entry name" value="WH_DNA-bd_sf"/>
</dbReference>
<organism evidence="5 6">
    <name type="scientific">Saccharopolyspora shandongensis</name>
    <dbReference type="NCBI Taxonomy" id="418495"/>
    <lineage>
        <taxon>Bacteria</taxon>
        <taxon>Bacillati</taxon>
        <taxon>Actinomycetota</taxon>
        <taxon>Actinomycetes</taxon>
        <taxon>Pseudonocardiales</taxon>
        <taxon>Pseudonocardiaceae</taxon>
        <taxon>Saccharopolyspora</taxon>
    </lineage>
</organism>
<dbReference type="STRING" id="418495.SAMN05216215_10406"/>
<dbReference type="PROSITE" id="PS52050">
    <property type="entry name" value="WYL"/>
    <property type="match status" value="1"/>
</dbReference>
<keyword evidence="3" id="KW-0804">Transcription</keyword>
<dbReference type="PROSITE" id="PS00894">
    <property type="entry name" value="HTH_DEOR_1"/>
    <property type="match status" value="1"/>
</dbReference>
<protein>
    <submittedName>
        <fullName evidence="5">Predicted DNA-binding transcriptional regulator YafY, contains an HTH and WYL domains</fullName>
    </submittedName>
</protein>
<evidence type="ECO:0000259" key="4">
    <source>
        <dbReference type="PROSITE" id="PS51000"/>
    </source>
</evidence>
<dbReference type="InterPro" id="IPR028349">
    <property type="entry name" value="PafC-like"/>
</dbReference>
<dbReference type="EMBL" id="FNOK01000040">
    <property type="protein sequence ID" value="SDY94277.1"/>
    <property type="molecule type" value="Genomic_DNA"/>
</dbReference>
<dbReference type="InterPro" id="IPR001034">
    <property type="entry name" value="DeoR_HTH"/>
</dbReference>
<dbReference type="Pfam" id="PF13280">
    <property type="entry name" value="WYL"/>
    <property type="match status" value="1"/>
</dbReference>
<evidence type="ECO:0000313" key="5">
    <source>
        <dbReference type="EMBL" id="SDY94277.1"/>
    </source>
</evidence>
<dbReference type="PIRSF" id="PIRSF016838">
    <property type="entry name" value="PafC"/>
    <property type="match status" value="1"/>
</dbReference>
<dbReference type="InterPro" id="IPR051534">
    <property type="entry name" value="CBASS_pafABC_assoc_protein"/>
</dbReference>
<evidence type="ECO:0000313" key="6">
    <source>
        <dbReference type="Proteomes" id="UP000199529"/>
    </source>
</evidence>
<evidence type="ECO:0000256" key="3">
    <source>
        <dbReference type="ARBA" id="ARBA00023163"/>
    </source>
</evidence>